<sequence length="1474" mass="163837">MSSVSSNVPPLERLLDGLASLNRLKASRRGPADIRYDVDVTVTIMSYNNASYLAQTIESVLSQEGVSLELLVFDDRSTDDSVEVLKGYIGDPRFSFQVNPVNLGMAGNYNRCVQSGGGKYLVVLGSDDVIYPGHLASLVAAMNACPSAALGYAQCNWIDENGKFIRFADHPGHRKQSYSGGRDEVADLLTFDSYITPSAAILRRSALPHIELPEGGIHRHDLLAGDWELWIRLARTFPDFVFLRQASVGYRIHSGQISNTFYGSERPLREHTEILEMNLADAPTRRRMIANGDAIWALYQQRVNAYPSETTAFYQRRIDAIHTALMAKGELSMAPSQYLFSIIMTTYNRRELLRFALDSVGAQTLQDFEVILVNDHGEGVESLLERYPFCITYLRQGRNAGPAAARNAAHRLARGQYLVYLDDDDIFLPAHLQALANALQEHPGEVVYSDALFIAERVENGVRHIVNQEQRYPHGTYSRERLLVDNYIPINTFAWPRSAALEVGGFDETLSGLEDWDFLMRLAARLPFHHLQQETVQVRMRADDSSAERRSQQALKDYPALYMEMYRRHADAGSAAVKAGRENLLQRLGVDVEVTRQPPSMQAWLQRRALTAAQKRLVDERLQGQGAAPHFGILIVDLPGDHEALARTLASLKGAHDNYQKLQAVVLTSAENIANSASCQVVVVRPEEWIKPLNELLAGLSFDWCLLLRAGDELTPSGLMMAGLELLTVPDCRAVYCDEMFRQDGQLAAALRPAFNLDYLLSFPAGMARHWLFRRDVVVDAGGFDPAFEQAPELELILRLINEGGLDGLGHVAEPLVITEAPALADNATEQRAIALHLQQRGYQNAVVSSSKPGRYQIDYGHGQAPLVSFLILPGERLEHLQRCVESILENTRYPNYELLLIEQHLQGEELSSWLSALASLGEARIRVLPAVSQPLTPQALLNKAAQQAHGEYLLLLSAETAAISEDWLDELVNHAQRPEVACVGARLLSADGEIARASLILGLEGPVGRPYVGEPLDAPGYMQRLQVVQNSSAVGHECLLVAKAVFLQLGGLSEENMPWRYAGVDLCLKARQAGYLTVWTPFSQLMLDPVDLTRGTTAEHDALYAKWLPVLARDPAYNPNFSLSQPGGFKLADTALSWRPLSSWKPVPTVLAHPSDNYGSGHYRVIQPFTSLQQAGLIDGGLSPGLMHVTDLERYDPDVIILQKQIGDERFDAMRRMQAFSRALKVYELDDYLPNLPVKSVHRAQMPKDILRSMRRALGYVDRFVVSTQALADACSGLHGDIRVIENCLPPAWWKGLATVRSRSGKPRVGWAGGIGHTGDLEMIADVVLALADEVDWVFMGMCPEKLRPFVKEIHQGVDIMAYPRALAALNLDLALAPLEENLFNECKSNLRLLEYGACGFAVVCSDVRSYQGNLPVTRVKNRYRDWVDAIRTHVADLDATARAGEALHSQVMRDWMLEGDNLIAWQRAWLPD</sequence>
<evidence type="ECO:0000313" key="3">
    <source>
        <dbReference type="Proteomes" id="UP000184305"/>
    </source>
</evidence>
<keyword evidence="2" id="KW-0808">Transferase</keyword>
<feature type="domain" description="Glycosyltransferase 2-like" evidence="1">
    <location>
        <begin position="341"/>
        <end position="472"/>
    </location>
</feature>
<dbReference type="Gene3D" id="3.40.50.2000">
    <property type="entry name" value="Glycogen Phosphorylase B"/>
    <property type="match status" value="1"/>
</dbReference>
<dbReference type="OrthoDB" id="9179784at2"/>
<dbReference type="Gene3D" id="3.90.550.10">
    <property type="entry name" value="Spore Coat Polysaccharide Biosynthesis Protein SpsA, Chain A"/>
    <property type="match status" value="3"/>
</dbReference>
<dbReference type="SUPFAM" id="SSF53756">
    <property type="entry name" value="UDP-Glycosyltransferase/glycogen phosphorylase"/>
    <property type="match status" value="1"/>
</dbReference>
<protein>
    <submittedName>
        <fullName evidence="2">Glycosyltransferase, GT2 family</fullName>
    </submittedName>
</protein>
<dbReference type="InterPro" id="IPR050834">
    <property type="entry name" value="Glycosyltransf_2"/>
</dbReference>
<evidence type="ECO:0000259" key="1">
    <source>
        <dbReference type="Pfam" id="PF00535"/>
    </source>
</evidence>
<dbReference type="STRING" id="1220495.SAMN05216288_2269"/>
<dbReference type="PANTHER" id="PTHR43685:SF2">
    <property type="entry name" value="GLYCOSYLTRANSFERASE 2-LIKE DOMAIN-CONTAINING PROTEIN"/>
    <property type="match status" value="1"/>
</dbReference>
<dbReference type="Pfam" id="PF00535">
    <property type="entry name" value="Glycos_transf_2"/>
    <property type="match status" value="3"/>
</dbReference>
<evidence type="ECO:0000313" key="2">
    <source>
        <dbReference type="EMBL" id="SHL71612.1"/>
    </source>
</evidence>
<dbReference type="RefSeq" id="WP_083593399.1">
    <property type="nucleotide sequence ID" value="NZ_FRBQ01000002.1"/>
</dbReference>
<name>A0A1M7CWI4_9GAMM</name>
<dbReference type="InterPro" id="IPR029044">
    <property type="entry name" value="Nucleotide-diphossugar_trans"/>
</dbReference>
<dbReference type="PANTHER" id="PTHR43685">
    <property type="entry name" value="GLYCOSYLTRANSFERASE"/>
    <property type="match status" value="1"/>
</dbReference>
<dbReference type="Proteomes" id="UP000184305">
    <property type="component" value="Unassembled WGS sequence"/>
</dbReference>
<gene>
    <name evidence="2" type="ORF">SAMN05216288_2269</name>
</gene>
<accession>A0A1M7CWI4</accession>
<proteinExistence type="predicted"/>
<feature type="domain" description="Glycosyltransferase 2-like" evidence="1">
    <location>
        <begin position="42"/>
        <end position="207"/>
    </location>
</feature>
<dbReference type="EMBL" id="FRBQ01000002">
    <property type="protein sequence ID" value="SHL71612.1"/>
    <property type="molecule type" value="Genomic_DNA"/>
</dbReference>
<organism evidence="2 3">
    <name type="scientific">Phytopseudomonas punonensis</name>
    <dbReference type="NCBI Taxonomy" id="1220495"/>
    <lineage>
        <taxon>Bacteria</taxon>
        <taxon>Pseudomonadati</taxon>
        <taxon>Pseudomonadota</taxon>
        <taxon>Gammaproteobacteria</taxon>
        <taxon>Pseudomonadales</taxon>
        <taxon>Pseudomonadaceae</taxon>
        <taxon>Phytopseudomonas</taxon>
    </lineage>
</organism>
<dbReference type="InterPro" id="IPR001173">
    <property type="entry name" value="Glyco_trans_2-like"/>
</dbReference>
<reference evidence="3" key="1">
    <citation type="submission" date="2016-11" db="EMBL/GenBank/DDBJ databases">
        <authorList>
            <person name="Varghese N."/>
            <person name="Submissions S."/>
        </authorList>
    </citation>
    <scope>NUCLEOTIDE SEQUENCE [LARGE SCALE GENOMIC DNA]</scope>
    <source>
        <strain evidence="3">CECT 8089</strain>
    </source>
</reference>
<feature type="domain" description="Glycosyltransferase 2-like" evidence="1">
    <location>
        <begin position="879"/>
        <end position="994"/>
    </location>
</feature>
<keyword evidence="3" id="KW-1185">Reference proteome</keyword>
<dbReference type="SUPFAM" id="SSF53448">
    <property type="entry name" value="Nucleotide-diphospho-sugar transferases"/>
    <property type="match status" value="4"/>
</dbReference>
<dbReference type="GO" id="GO:0016740">
    <property type="term" value="F:transferase activity"/>
    <property type="evidence" value="ECO:0007669"/>
    <property type="project" value="UniProtKB-KW"/>
</dbReference>